<evidence type="ECO:0000259" key="11">
    <source>
        <dbReference type="Pfam" id="PF08234"/>
    </source>
</evidence>
<comment type="function">
    <text evidence="9">Acts as a component of the essential kinetochore-associated NDC80 complex, which is required for chromosome segregation and spindle checkpoint activity.</text>
</comment>
<feature type="domain" description="Chromosome segregation protein Spc25 C-terminal" evidence="11">
    <location>
        <begin position="182"/>
        <end position="253"/>
    </location>
</feature>
<comment type="subcellular location">
    <subcellularLocation>
        <location evidence="9">Nucleus</location>
    </subcellularLocation>
    <subcellularLocation>
        <location evidence="9">Chromosome</location>
        <location evidence="9">Centromere</location>
        <location evidence="9">Kinetochore</location>
    </subcellularLocation>
</comment>
<dbReference type="EMBL" id="CAJPDS010000003">
    <property type="protein sequence ID" value="CAF9904881.1"/>
    <property type="molecule type" value="Genomic_DNA"/>
</dbReference>
<dbReference type="OrthoDB" id="4056921at2759"/>
<dbReference type="CDD" id="cd23784">
    <property type="entry name" value="RWD_Spc25"/>
    <property type="match status" value="1"/>
</dbReference>
<reference evidence="12" key="1">
    <citation type="submission" date="2021-03" db="EMBL/GenBank/DDBJ databases">
        <authorList>
            <person name="Tagirdzhanova G."/>
        </authorList>
    </citation>
    <scope>NUCLEOTIDE SEQUENCE</scope>
</reference>
<dbReference type="GO" id="GO:0007059">
    <property type="term" value="P:chromosome segregation"/>
    <property type="evidence" value="ECO:0007669"/>
    <property type="project" value="InterPro"/>
</dbReference>
<feature type="compositionally biased region" description="Low complexity" evidence="10">
    <location>
        <begin position="7"/>
        <end position="25"/>
    </location>
</feature>
<keyword evidence="5 9" id="KW-0995">Kinetochore</keyword>
<comment type="similarity">
    <text evidence="1 9">Belongs to the SPC25 family.</text>
</comment>
<comment type="caution">
    <text evidence="12">The sequence shown here is derived from an EMBL/GenBank/DDBJ whole genome shotgun (WGS) entry which is preliminary data.</text>
</comment>
<evidence type="ECO:0000256" key="10">
    <source>
        <dbReference type="SAM" id="MobiDB-lite"/>
    </source>
</evidence>
<proteinExistence type="inferred from homology"/>
<keyword evidence="4 9" id="KW-0498">Mitosis</keyword>
<gene>
    <name evidence="12" type="primary">SPC25</name>
    <name evidence="12" type="ORF">HETSPECPRED_004812</name>
</gene>
<dbReference type="GO" id="GO:0051301">
    <property type="term" value="P:cell division"/>
    <property type="evidence" value="ECO:0007669"/>
    <property type="project" value="UniProtKB-UniRule"/>
</dbReference>
<dbReference type="GO" id="GO:0031262">
    <property type="term" value="C:Ndc80 complex"/>
    <property type="evidence" value="ECO:0007669"/>
    <property type="project" value="InterPro"/>
</dbReference>
<keyword evidence="9" id="KW-0539">Nucleus</keyword>
<evidence type="ECO:0000256" key="2">
    <source>
        <dbReference type="ARBA" id="ARBA00022454"/>
    </source>
</evidence>
<evidence type="ECO:0000256" key="9">
    <source>
        <dbReference type="RuleBase" id="RU367150"/>
    </source>
</evidence>
<dbReference type="InterPro" id="IPR045143">
    <property type="entry name" value="Spc25"/>
</dbReference>
<keyword evidence="3 9" id="KW-0132">Cell division</keyword>
<feature type="region of interest" description="Disordered" evidence="10">
    <location>
        <begin position="1"/>
        <end position="25"/>
    </location>
</feature>
<organism evidence="12 13">
    <name type="scientific">Heterodermia speciosa</name>
    <dbReference type="NCBI Taxonomy" id="116794"/>
    <lineage>
        <taxon>Eukaryota</taxon>
        <taxon>Fungi</taxon>
        <taxon>Dikarya</taxon>
        <taxon>Ascomycota</taxon>
        <taxon>Pezizomycotina</taxon>
        <taxon>Lecanoromycetes</taxon>
        <taxon>OSLEUM clade</taxon>
        <taxon>Lecanoromycetidae</taxon>
        <taxon>Caliciales</taxon>
        <taxon>Physciaceae</taxon>
        <taxon>Heterodermia</taxon>
    </lineage>
</organism>
<dbReference type="FunFam" id="3.30.457.50:FF:000001">
    <property type="entry name" value="Probable kinetochore protein spc25"/>
    <property type="match status" value="1"/>
</dbReference>
<dbReference type="Pfam" id="PF08234">
    <property type="entry name" value="Spindle_Spc25"/>
    <property type="match status" value="1"/>
</dbReference>
<evidence type="ECO:0000256" key="6">
    <source>
        <dbReference type="ARBA" id="ARBA00023054"/>
    </source>
</evidence>
<dbReference type="GO" id="GO:0005634">
    <property type="term" value="C:nucleus"/>
    <property type="evidence" value="ECO:0007669"/>
    <property type="project" value="UniProtKB-SubCell"/>
</dbReference>
<dbReference type="PANTHER" id="PTHR14281:SF0">
    <property type="entry name" value="KINETOCHORE PROTEIN SPC25"/>
    <property type="match status" value="1"/>
</dbReference>
<keyword evidence="13" id="KW-1185">Reference proteome</keyword>
<evidence type="ECO:0000256" key="5">
    <source>
        <dbReference type="ARBA" id="ARBA00022838"/>
    </source>
</evidence>
<evidence type="ECO:0000256" key="3">
    <source>
        <dbReference type="ARBA" id="ARBA00022618"/>
    </source>
</evidence>
<evidence type="ECO:0000313" key="13">
    <source>
        <dbReference type="Proteomes" id="UP000664521"/>
    </source>
</evidence>
<comment type="subunit">
    <text evidence="9">Component of the NDC80 complex.</text>
</comment>
<evidence type="ECO:0000256" key="7">
    <source>
        <dbReference type="ARBA" id="ARBA00023306"/>
    </source>
</evidence>
<dbReference type="PANTHER" id="PTHR14281">
    <property type="entry name" value="KINETOCHORE PROTEIN SPC25-RELATED"/>
    <property type="match status" value="1"/>
</dbReference>
<evidence type="ECO:0000256" key="4">
    <source>
        <dbReference type="ARBA" id="ARBA00022776"/>
    </source>
</evidence>
<evidence type="ECO:0000313" key="12">
    <source>
        <dbReference type="EMBL" id="CAF9904881.1"/>
    </source>
</evidence>
<keyword evidence="2 9" id="KW-0158">Chromosome</keyword>
<accession>A0A8H3EL25</accession>
<protein>
    <recommendedName>
        <fullName evidence="9">Kinetochore protein SPC25</fullName>
    </recommendedName>
</protein>
<evidence type="ECO:0000256" key="8">
    <source>
        <dbReference type="ARBA" id="ARBA00023328"/>
    </source>
</evidence>
<dbReference type="Gene3D" id="3.30.457.50">
    <property type="entry name" value="Chromosome segregation protein Spc25"/>
    <property type="match status" value="1"/>
</dbReference>
<dbReference type="Proteomes" id="UP000664521">
    <property type="component" value="Unassembled WGS sequence"/>
</dbReference>
<keyword evidence="7 9" id="KW-0131">Cell cycle</keyword>
<name>A0A8H3EL25_9LECA</name>
<keyword evidence="8 9" id="KW-0137">Centromere</keyword>
<dbReference type="InterPro" id="IPR013255">
    <property type="entry name" value="Spc25_C"/>
</dbReference>
<sequence length="260" mass="29900">MATLFEPSLSTSTSRPPLSAAAPSMADSLPSIDFGFEDLRRQMASFTERFDDFIAKGRKRVLEERNQFRINVVELREDQRLRKKDIDVLEQKSTTYAQSLHKEAAETSDMQAAIASVTAQRDARASDRNRIRGEIAATQKQISQRLAAQQQHAQDLDEQARFNAPELSFWTDYLCLRIEGAGQVDRLKFVFTHIDERDWGREAWFELDTERRDYAISALRPKLESEEVERCLGRLNESRDLGPFLGGMRELFVAAFKQYV</sequence>
<dbReference type="AlphaFoldDB" id="A0A8H3EL25"/>
<keyword evidence="6" id="KW-0175">Coiled coil</keyword>
<evidence type="ECO:0000256" key="1">
    <source>
        <dbReference type="ARBA" id="ARBA00006379"/>
    </source>
</evidence>